<evidence type="ECO:0000259" key="9">
    <source>
        <dbReference type="PROSITE" id="PS51456"/>
    </source>
</evidence>
<dbReference type="Gene3D" id="3.40.850.10">
    <property type="entry name" value="Kinesin motor domain"/>
    <property type="match status" value="2"/>
</dbReference>
<dbReference type="GO" id="GO:0051015">
    <property type="term" value="F:actin filament binding"/>
    <property type="evidence" value="ECO:0007669"/>
    <property type="project" value="TreeGrafter"/>
</dbReference>
<protein>
    <recommendedName>
        <fullName evidence="9">Myosin motor domain-containing protein</fullName>
    </recommendedName>
</protein>
<dbReference type="Gene3D" id="1.20.58.530">
    <property type="match status" value="1"/>
</dbReference>
<dbReference type="GO" id="GO:0005737">
    <property type="term" value="C:cytoplasm"/>
    <property type="evidence" value="ECO:0007669"/>
    <property type="project" value="TreeGrafter"/>
</dbReference>
<dbReference type="InterPro" id="IPR036961">
    <property type="entry name" value="Kinesin_motor_dom_sf"/>
</dbReference>
<evidence type="ECO:0000256" key="1">
    <source>
        <dbReference type="ARBA" id="ARBA00022741"/>
    </source>
</evidence>
<sequence length="1596" mass="179063">MSTAVTTTTFVAGDLYWKKAGDTEWVLGRLTDVEEDTASFELVDEATGDALPNEAECVHLNSETLVPANPLFATYPDMTSLRHMNEPSLVKNIYDRWSNADCQPYTRVSNILIAVNPLRRLGTVEKLPFVQQSLDKCPPHPYHIAENAYRQMRSVKQNQSIVISGESGSGKTETSKIILNYLTDRSLTSRHELDTPRGPSNQYDEMSRISMTNTNTTTNNNQDVDHALGDRLMESIPILESFGNAKTHRNHNSSRFGKYMRLQFTKTPTDLHLSGASIDTYLLETSRLVQTPPGERNFHVFYELLRSGDAQLLNDLKLVPNPYAATSAASSFSINNNNDKDKDDDDTPPIEHWINEYQYLSRSGCSSDVSHDTANFNKLVDALEYVGINSDELFRVVSGLLHLGNVTFEEEDTIEGTTATVNQNDPAQTGPLEVAADLLGMDPDTLLDAILKKKISRMANEGTTFHDPQGGRPGLQRAASVFFLKKDTRQASYSRDTIAKTIYDQVFGYLMGQCAAALEFNFDKKDELPYIGVLDIFGFEDFEPQNRNSLEQLMINYANETLQNMFNQCILKNELELYHLENIFAPQNAALRFPIFRPDLIDHSNDSGIKSKHLVVQYDDNKDCMALIAAKNEGMFSIIDTVGKLAGPSDRKLNETFRKLYSQHPCFIEPHPRDAKHTFIIKHFAGTVRYHISSFLDKNNNVASTQFDELVQSSSLALLKTPLLRQVEPTSRRRGGVHAHKAPAGSVTHTFATQMKGLAVELDSTRSNFIRCIKPNPAMDARVFDRESVVHQLRCSGTVQACQVLQVGLPTRVSYEELIDTYIHLLGMDFMVQFHEHGRTFARALCFVLEFPTDDYRLGDTKLFFKTGKIHLLDTVLNVTPKWDAEELETRLVQYTVKRRWISAVTKVVVLRLFRKIYVRVQLSRRALVLQCWFRQVIATNLVKKLRTQTRVASAWNALCSKVWVQQAFGGSVDDKLLLLQALLRKNADVVLSNKKRWLLTWLGPLERSMYVKKLGKAACVSYLAKQAFVQLLTQVREKRACVKIQSQFRRVLATKEYAGLRRQQKTDERWNLVRNWVKGRFCFVALFRRAHLARLERDHVTLSNHVAHVNAQHDAIAQELTTSKGLASSLQVECAQFEAQLAACKHTIARLEAQEAQATLKYEMTQELVDVEVAKTSELQESVCELTLANATLNTSLRQVESALQVSRGHEQALQVQLQDKHSQLNDLSAQLHSLHMSFDAATNTINDQTSQILEWEHKYSQLEAIHVGLTRDAERRAACIADADAKKEELEHVITRGNLQICDLTSQIHSLQARLDHTSNQLDDATLQIRELESTKTAVQDQVAALSDALEASKIAARHSDKVDALEAKVESLQSQLKDAQKQDKALKDKLFSLRAEKNKPTPVNMELIELSTKLAKRESQIALLTSQLQHAQSITNDAARAAADTAALEATVSKRDSKIETLKTLLKQSQVKKEKLLHEAKSSQGLVEKLMMEHQERELRAASEYAATVAALSAELDLVKAQAAAAVERSATRVELAPTHGTDDDDAVTDEEDDKAHATAASSSFAFQAKTTASVAVVLTAVVVREFVKARFG</sequence>
<keyword evidence="1 6" id="KW-0547">Nucleotide-binding</keyword>
<dbReference type="GO" id="GO:0005524">
    <property type="term" value="F:ATP binding"/>
    <property type="evidence" value="ECO:0007669"/>
    <property type="project" value="UniProtKB-UniRule"/>
</dbReference>
<feature type="coiled-coil region" evidence="7">
    <location>
        <begin position="1135"/>
        <end position="1169"/>
    </location>
</feature>
<evidence type="ECO:0000256" key="2">
    <source>
        <dbReference type="ARBA" id="ARBA00022840"/>
    </source>
</evidence>
<keyword evidence="2 6" id="KW-0067">ATP-binding</keyword>
<evidence type="ECO:0000256" key="7">
    <source>
        <dbReference type="SAM" id="Coils"/>
    </source>
</evidence>
<dbReference type="GO" id="GO:0000146">
    <property type="term" value="F:microfilament motor activity"/>
    <property type="evidence" value="ECO:0007669"/>
    <property type="project" value="TreeGrafter"/>
</dbReference>
<dbReference type="PANTHER" id="PTHR13140">
    <property type="entry name" value="MYOSIN"/>
    <property type="match status" value="1"/>
</dbReference>
<dbReference type="PANTHER" id="PTHR13140:SF845">
    <property type="entry name" value="MYOSIN-LIKE PROTEIN"/>
    <property type="match status" value="1"/>
</dbReference>
<keyword evidence="5 6" id="KW-0009">Actin-binding</keyword>
<proteinExistence type="inferred from homology"/>
<dbReference type="EMBL" id="KI913114">
    <property type="protein sequence ID" value="ETV88872.1"/>
    <property type="molecule type" value="Genomic_DNA"/>
</dbReference>
<dbReference type="PRINTS" id="PR00193">
    <property type="entry name" value="MYOSINHEAVY"/>
</dbReference>
<dbReference type="Pfam" id="PF00063">
    <property type="entry name" value="Myosin_head"/>
    <property type="match status" value="2"/>
</dbReference>
<evidence type="ECO:0000256" key="4">
    <source>
        <dbReference type="ARBA" id="ARBA00023175"/>
    </source>
</evidence>
<gene>
    <name evidence="10" type="ORF">H257_00340</name>
</gene>
<dbReference type="OrthoDB" id="68364at2759"/>
<dbReference type="GO" id="GO:0016020">
    <property type="term" value="C:membrane"/>
    <property type="evidence" value="ECO:0007669"/>
    <property type="project" value="TreeGrafter"/>
</dbReference>
<organism evidence="10">
    <name type="scientific">Aphanomyces astaci</name>
    <name type="common">Crayfish plague agent</name>
    <dbReference type="NCBI Taxonomy" id="112090"/>
    <lineage>
        <taxon>Eukaryota</taxon>
        <taxon>Sar</taxon>
        <taxon>Stramenopiles</taxon>
        <taxon>Oomycota</taxon>
        <taxon>Saprolegniomycetes</taxon>
        <taxon>Saprolegniales</taxon>
        <taxon>Verrucalvaceae</taxon>
        <taxon>Aphanomyces</taxon>
    </lineage>
</organism>
<dbReference type="GO" id="GO:0007015">
    <property type="term" value="P:actin filament organization"/>
    <property type="evidence" value="ECO:0007669"/>
    <property type="project" value="TreeGrafter"/>
</dbReference>
<dbReference type="STRING" id="112090.W4HAB1"/>
<evidence type="ECO:0000256" key="8">
    <source>
        <dbReference type="SAM" id="MobiDB-lite"/>
    </source>
</evidence>
<evidence type="ECO:0000256" key="3">
    <source>
        <dbReference type="ARBA" id="ARBA00023123"/>
    </source>
</evidence>
<feature type="binding site" evidence="6">
    <location>
        <begin position="165"/>
        <end position="172"/>
    </location>
    <ligand>
        <name>ATP</name>
        <dbReference type="ChEBI" id="CHEBI:30616"/>
    </ligand>
</feature>
<dbReference type="Gene3D" id="1.20.5.4820">
    <property type="match status" value="1"/>
</dbReference>
<keyword evidence="4 6" id="KW-0505">Motor protein</keyword>
<dbReference type="Gene3D" id="1.20.120.720">
    <property type="entry name" value="Myosin VI head, motor domain, U50 subdomain"/>
    <property type="match status" value="1"/>
</dbReference>
<dbReference type="InterPro" id="IPR027417">
    <property type="entry name" value="P-loop_NTPase"/>
</dbReference>
<reference evidence="10" key="1">
    <citation type="submission" date="2013-12" db="EMBL/GenBank/DDBJ databases">
        <title>The Genome Sequence of Aphanomyces astaci APO3.</title>
        <authorList>
            <consortium name="The Broad Institute Genomics Platform"/>
            <person name="Russ C."/>
            <person name="Tyler B."/>
            <person name="van West P."/>
            <person name="Dieguez-Uribeondo J."/>
            <person name="Young S.K."/>
            <person name="Zeng Q."/>
            <person name="Gargeya S."/>
            <person name="Fitzgerald M."/>
            <person name="Abouelleil A."/>
            <person name="Alvarado L."/>
            <person name="Chapman S.B."/>
            <person name="Gainer-Dewar J."/>
            <person name="Goldberg J."/>
            <person name="Griggs A."/>
            <person name="Gujja S."/>
            <person name="Hansen M."/>
            <person name="Howarth C."/>
            <person name="Imamovic A."/>
            <person name="Ireland A."/>
            <person name="Larimer J."/>
            <person name="McCowan C."/>
            <person name="Murphy C."/>
            <person name="Pearson M."/>
            <person name="Poon T.W."/>
            <person name="Priest M."/>
            <person name="Roberts A."/>
            <person name="Saif S."/>
            <person name="Shea T."/>
            <person name="Sykes S."/>
            <person name="Wortman J."/>
            <person name="Nusbaum C."/>
            <person name="Birren B."/>
        </authorList>
    </citation>
    <scope>NUCLEOTIDE SEQUENCE [LARGE SCALE GENOMIC DNA]</scope>
    <source>
        <strain evidence="10">APO3</strain>
    </source>
</reference>
<dbReference type="Gene3D" id="1.10.287.1490">
    <property type="match status" value="1"/>
</dbReference>
<evidence type="ECO:0000313" key="10">
    <source>
        <dbReference type="EMBL" id="ETV88872.1"/>
    </source>
</evidence>
<dbReference type="GO" id="GO:0016459">
    <property type="term" value="C:myosin complex"/>
    <property type="evidence" value="ECO:0007669"/>
    <property type="project" value="UniProtKB-KW"/>
</dbReference>
<evidence type="ECO:0000256" key="5">
    <source>
        <dbReference type="ARBA" id="ARBA00023203"/>
    </source>
</evidence>
<keyword evidence="3 6" id="KW-0518">Myosin</keyword>
<dbReference type="RefSeq" id="XP_009821272.1">
    <property type="nucleotide sequence ID" value="XM_009822970.1"/>
</dbReference>
<accession>W4HAB1</accession>
<feature type="coiled-coil region" evidence="7">
    <location>
        <begin position="1310"/>
        <end position="1399"/>
    </location>
</feature>
<keyword evidence="7" id="KW-0175">Coiled coil</keyword>
<dbReference type="VEuPathDB" id="FungiDB:H257_00340"/>
<feature type="domain" description="Myosin motor" evidence="9">
    <location>
        <begin position="73"/>
        <end position="878"/>
    </location>
</feature>
<evidence type="ECO:0000256" key="6">
    <source>
        <dbReference type="PROSITE-ProRule" id="PRU00782"/>
    </source>
</evidence>
<dbReference type="SUPFAM" id="SSF52540">
    <property type="entry name" value="P-loop containing nucleoside triphosphate hydrolases"/>
    <property type="match status" value="1"/>
</dbReference>
<feature type="compositionally biased region" description="Acidic residues" evidence="8">
    <location>
        <begin position="1546"/>
        <end position="1556"/>
    </location>
</feature>
<dbReference type="SMART" id="SM00242">
    <property type="entry name" value="MYSc"/>
    <property type="match status" value="1"/>
</dbReference>
<dbReference type="GeneID" id="20802336"/>
<comment type="similarity">
    <text evidence="6">Belongs to the TRAFAC class myosin-kinesin ATPase superfamily. Myosin family.</text>
</comment>
<dbReference type="Gene3D" id="1.10.10.820">
    <property type="match status" value="1"/>
</dbReference>
<dbReference type="InterPro" id="IPR001609">
    <property type="entry name" value="Myosin_head_motor_dom-like"/>
</dbReference>
<dbReference type="PROSITE" id="PS50096">
    <property type="entry name" value="IQ"/>
    <property type="match status" value="1"/>
</dbReference>
<dbReference type="PROSITE" id="PS51456">
    <property type="entry name" value="MYOSIN_MOTOR"/>
    <property type="match status" value="1"/>
</dbReference>
<feature type="region of interest" description="Actin-binding" evidence="6">
    <location>
        <begin position="755"/>
        <end position="777"/>
    </location>
</feature>
<name>W4HAB1_APHAT</name>
<feature type="region of interest" description="Disordered" evidence="8">
    <location>
        <begin position="1533"/>
        <end position="1558"/>
    </location>
</feature>